<feature type="non-terminal residue" evidence="1">
    <location>
        <position position="207"/>
    </location>
</feature>
<dbReference type="Proteomes" id="UP000681722">
    <property type="component" value="Unassembled WGS sequence"/>
</dbReference>
<name>A0A8S2WW53_9BILA</name>
<proteinExistence type="predicted"/>
<evidence type="ECO:0000313" key="3">
    <source>
        <dbReference type="Proteomes" id="UP000682733"/>
    </source>
</evidence>
<feature type="non-terminal residue" evidence="1">
    <location>
        <position position="1"/>
    </location>
</feature>
<protein>
    <submittedName>
        <fullName evidence="1">Uncharacterized protein</fullName>
    </submittedName>
</protein>
<dbReference type="OrthoDB" id="10527817at2759"/>
<evidence type="ECO:0000313" key="1">
    <source>
        <dbReference type="EMBL" id="CAF4465310.1"/>
    </source>
</evidence>
<dbReference type="EMBL" id="CAJOBC010116143">
    <property type="protein sequence ID" value="CAF4552412.1"/>
    <property type="molecule type" value="Genomic_DNA"/>
</dbReference>
<dbReference type="Proteomes" id="UP000682733">
    <property type="component" value="Unassembled WGS sequence"/>
</dbReference>
<gene>
    <name evidence="2" type="ORF">SRO942_LOCUS47037</name>
    <name evidence="1" type="ORF">TMI583_LOCUS46447</name>
</gene>
<dbReference type="AlphaFoldDB" id="A0A8S2WW53"/>
<evidence type="ECO:0000313" key="2">
    <source>
        <dbReference type="EMBL" id="CAF4552412.1"/>
    </source>
</evidence>
<dbReference type="EMBL" id="CAJOBA010086387">
    <property type="protein sequence ID" value="CAF4465310.1"/>
    <property type="molecule type" value="Genomic_DNA"/>
</dbReference>
<comment type="caution">
    <text evidence="1">The sequence shown here is derived from an EMBL/GenBank/DDBJ whole genome shotgun (WGS) entry which is preliminary data.</text>
</comment>
<accession>A0A8S2WW53</accession>
<organism evidence="1 3">
    <name type="scientific">Didymodactylos carnosus</name>
    <dbReference type="NCBI Taxonomy" id="1234261"/>
    <lineage>
        <taxon>Eukaryota</taxon>
        <taxon>Metazoa</taxon>
        <taxon>Spiralia</taxon>
        <taxon>Gnathifera</taxon>
        <taxon>Rotifera</taxon>
        <taxon>Eurotatoria</taxon>
        <taxon>Bdelloidea</taxon>
        <taxon>Philodinida</taxon>
        <taxon>Philodinidae</taxon>
        <taxon>Didymodactylos</taxon>
    </lineage>
</organism>
<sequence>NHTEWLLKYIQHPTAIIVDEFQLRWNTIQKTIEQQIQHEKNKNKIILINFFHLIKSMSSTLIDQRPASQFVDELFISSGGIASENLKNKGQCMVLLLYTYLTNVPIQLNMSFKVFNTHYTLTVKGVNFFQKLPKPEAILKNLIIYMNITNEMIVTSIKNFRLFLESIIAIENGILKDYDNIPTTFAHYDKDQNYIKLLDKARGCAAK</sequence>
<reference evidence="1" key="1">
    <citation type="submission" date="2021-02" db="EMBL/GenBank/DDBJ databases">
        <authorList>
            <person name="Nowell W R."/>
        </authorList>
    </citation>
    <scope>NUCLEOTIDE SEQUENCE</scope>
</reference>